<name>A0A4U3LDJ6_9BACT</name>
<organism evidence="3 4">
    <name type="scientific">Ilyomonas limi</name>
    <dbReference type="NCBI Taxonomy" id="2575867"/>
    <lineage>
        <taxon>Bacteria</taxon>
        <taxon>Pseudomonadati</taxon>
        <taxon>Bacteroidota</taxon>
        <taxon>Chitinophagia</taxon>
        <taxon>Chitinophagales</taxon>
        <taxon>Chitinophagaceae</taxon>
        <taxon>Ilyomonas</taxon>
    </lineage>
</organism>
<evidence type="ECO:0000313" key="4">
    <source>
        <dbReference type="Proteomes" id="UP000305848"/>
    </source>
</evidence>
<dbReference type="AlphaFoldDB" id="A0A4U3LDJ6"/>
<proteinExistence type="predicted"/>
<dbReference type="InterPro" id="IPR012341">
    <property type="entry name" value="6hp_glycosidase-like_sf"/>
</dbReference>
<dbReference type="InterPro" id="IPR052566">
    <property type="entry name" value="Non-lysos_glucosylceramidase"/>
</dbReference>
<evidence type="ECO:0000259" key="1">
    <source>
        <dbReference type="Pfam" id="PF04685"/>
    </source>
</evidence>
<keyword evidence="4" id="KW-1185">Reference proteome</keyword>
<accession>A0A4U3LDJ6</accession>
<feature type="domain" description="Glycosyl-hydrolase family 116 catalytic region" evidence="1">
    <location>
        <begin position="494"/>
        <end position="771"/>
    </location>
</feature>
<reference evidence="3 4" key="1">
    <citation type="submission" date="2019-05" db="EMBL/GenBank/DDBJ databases">
        <title>Panacibacter sp. strain 17mud1-8 Genome sequencing and assembly.</title>
        <authorList>
            <person name="Chhetri G."/>
        </authorList>
    </citation>
    <scope>NUCLEOTIDE SEQUENCE [LARGE SCALE GENOMIC DNA]</scope>
    <source>
        <strain evidence="3 4">17mud1-8</strain>
    </source>
</reference>
<dbReference type="GO" id="GO:0005975">
    <property type="term" value="P:carbohydrate metabolic process"/>
    <property type="evidence" value="ECO:0007669"/>
    <property type="project" value="InterPro"/>
</dbReference>
<dbReference type="Pfam" id="PF04685">
    <property type="entry name" value="DUF608"/>
    <property type="match status" value="1"/>
</dbReference>
<evidence type="ECO:0008006" key="5">
    <source>
        <dbReference type="Google" id="ProtNLM"/>
    </source>
</evidence>
<protein>
    <recommendedName>
        <fullName evidence="5">Twin-arginine translocation signal domain-containing protein</fullName>
    </recommendedName>
</protein>
<dbReference type="PANTHER" id="PTHR12654:SF0">
    <property type="entry name" value="NON-LYSOSOMAL GLUCOSYLCERAMIDASE"/>
    <property type="match status" value="1"/>
</dbReference>
<comment type="caution">
    <text evidence="3">The sequence shown here is derived from an EMBL/GenBank/DDBJ whole genome shotgun (WGS) entry which is preliminary data.</text>
</comment>
<dbReference type="GO" id="GO:0004553">
    <property type="term" value="F:hydrolase activity, hydrolyzing O-glycosyl compounds"/>
    <property type="evidence" value="ECO:0007669"/>
    <property type="project" value="InterPro"/>
</dbReference>
<sequence length="895" mass="100482">MERRRFLKQSGILAAASGLQRFMPVAGPFTINDFANGNIPEDKKLDKNWIKSLYERGSVTSYSKTKNELRYIGMPAGGICCGTVYVGGDGRLWVWDIFNQNQLGAVNKTLPIQLEGFNAKEINNIHGTLYLEPAVNTNALQQGIALIIRQKNDTITKRLHQDDWDEIIFEATYPIATIRYIDQRLPVEVMLQAFSPFIAGDADNSGLPATIQSVSVKNLSSEPLTVHITGWLENKILQYTQKEKTDFKRANTVLKDKHIASVFLGCTTQNEAIKTAADFGNMTFATLDKSALCTGDITTDSKDTFQIVKNLVSPVANAPIAAITSTHVLKENEAAVTDFIISWFMPNASLNKDQLKEVADAASHYYASRFESSTAVANHIAQRYPFLKEHTLLWRDTWYDSTLPYWFLDRTFLNISALATTTSHRFKSGRFYAWEGVGCCYGTCNHVYQYAHAMSRIFPELERDTRERVDLGISFDEATGMIRYRGEGSGPSIDGQAGTVLRIYREYLMQEDDALLKNNWPKIKKAVSFIIAQDKNKDGMEDTPLENTLDALWSGEISWIVGLCIAAVSAGEQMAKGMEDTAFAAVCRQYTAQGSANMESQLFNGEYFIHRPDPKVGKKEIGSYDTCHIDQVYGQSWAWQAGLGRILSKEKTMSALQALWKYNYMPDVGPYIKEHPGGRFYALAGEGGLVMNTNPHKDDKPYGEAKAWQIGYFSECMTGFEHQVASHMMAEGMIEESLVITRTIHDRYHAFKRNPFNEIECSDHYARAMASYGTFLSACGFEYDGPKGYIQFAPKWNKDNFKAPFTAAKGWGSYLQSKQQDGQTYSIIIKYGHLKLNKISVTKLDDIPVKQVVATAGKERISLTYTTNNSKVLITFAQPLLLQVDKVLKIFMSKL</sequence>
<evidence type="ECO:0000313" key="3">
    <source>
        <dbReference type="EMBL" id="TKK72017.1"/>
    </source>
</evidence>
<dbReference type="Gene3D" id="1.50.10.10">
    <property type="match status" value="1"/>
</dbReference>
<dbReference type="InterPro" id="IPR008928">
    <property type="entry name" value="6-hairpin_glycosidase_sf"/>
</dbReference>
<dbReference type="Pfam" id="PF12215">
    <property type="entry name" value="Glyco_hydr_116N"/>
    <property type="match status" value="1"/>
</dbReference>
<dbReference type="Proteomes" id="UP000305848">
    <property type="component" value="Unassembled WGS sequence"/>
</dbReference>
<evidence type="ECO:0000259" key="2">
    <source>
        <dbReference type="Pfam" id="PF12215"/>
    </source>
</evidence>
<dbReference type="SUPFAM" id="SSF48208">
    <property type="entry name" value="Six-hairpin glycosidases"/>
    <property type="match status" value="1"/>
</dbReference>
<dbReference type="OrthoDB" id="1007311at2"/>
<dbReference type="PROSITE" id="PS00191">
    <property type="entry name" value="CYTOCHROME_B5_1"/>
    <property type="match status" value="1"/>
</dbReference>
<dbReference type="InterPro" id="IPR024462">
    <property type="entry name" value="GH116_N"/>
</dbReference>
<dbReference type="GO" id="GO:0020037">
    <property type="term" value="F:heme binding"/>
    <property type="evidence" value="ECO:0007669"/>
    <property type="project" value="InterPro"/>
</dbReference>
<dbReference type="EMBL" id="SZQL01000001">
    <property type="protein sequence ID" value="TKK72017.1"/>
    <property type="molecule type" value="Genomic_DNA"/>
</dbReference>
<dbReference type="InterPro" id="IPR018506">
    <property type="entry name" value="Cyt_B5_heme-BS"/>
</dbReference>
<feature type="domain" description="Glycosyl-hydrolase family 116 N-terminal" evidence="2">
    <location>
        <begin position="73"/>
        <end position="384"/>
    </location>
</feature>
<dbReference type="PANTHER" id="PTHR12654">
    <property type="entry name" value="BILE ACID BETA-GLUCOSIDASE-RELATED"/>
    <property type="match status" value="1"/>
</dbReference>
<dbReference type="RefSeq" id="WP_137260257.1">
    <property type="nucleotide sequence ID" value="NZ_SZQL01000001.1"/>
</dbReference>
<gene>
    <name evidence="3" type="ORF">FC093_03120</name>
</gene>
<dbReference type="InterPro" id="IPR006775">
    <property type="entry name" value="GH116_catalytic"/>
</dbReference>